<comment type="caution">
    <text evidence="2">The sequence shown here is derived from an EMBL/GenBank/DDBJ whole genome shotgun (WGS) entry which is preliminary data.</text>
</comment>
<evidence type="ECO:0000256" key="1">
    <source>
        <dbReference type="SAM" id="SignalP"/>
    </source>
</evidence>
<proteinExistence type="predicted"/>
<dbReference type="RefSeq" id="XP_765507.1">
    <property type="nucleotide sequence ID" value="XM_760414.1"/>
</dbReference>
<keyword evidence="3" id="KW-1185">Reference proteome</keyword>
<dbReference type="eggNOG" id="ENOG502TNCT">
    <property type="taxonomic scope" value="Eukaryota"/>
</dbReference>
<evidence type="ECO:0000313" key="2">
    <source>
        <dbReference type="EMBL" id="EAN33224.1"/>
    </source>
</evidence>
<feature type="chain" id="PRO_5004241206" description="SfiI-subtelomeric related protein family member" evidence="1">
    <location>
        <begin position="22"/>
        <end position="352"/>
    </location>
</feature>
<dbReference type="OMA" id="NGENTYT"/>
<dbReference type="Proteomes" id="UP000001949">
    <property type="component" value="Unassembled WGS sequence"/>
</dbReference>
<dbReference type="KEGG" id="tpv:TP02_0939"/>
<dbReference type="InParanoid" id="Q4N3P9"/>
<evidence type="ECO:0000313" key="3">
    <source>
        <dbReference type="Proteomes" id="UP000001949"/>
    </source>
</evidence>
<protein>
    <recommendedName>
        <fullName evidence="4">SfiI-subtelomeric related protein family member</fullName>
    </recommendedName>
</protein>
<dbReference type="GeneID" id="3501829"/>
<feature type="signal peptide" evidence="1">
    <location>
        <begin position="1"/>
        <end position="21"/>
    </location>
</feature>
<name>Q4N3P9_THEPA</name>
<reference evidence="2 3" key="1">
    <citation type="journal article" date="2005" name="Science">
        <title>Genome sequence of Theileria parva, a bovine pathogen that transforms lymphocytes.</title>
        <authorList>
            <person name="Gardner M.J."/>
            <person name="Bishop R."/>
            <person name="Shah T."/>
            <person name="de Villiers E.P."/>
            <person name="Carlton J.M."/>
            <person name="Hall N."/>
            <person name="Ren Q."/>
            <person name="Paulsen I.T."/>
            <person name="Pain A."/>
            <person name="Berriman M."/>
            <person name="Wilson R.J.M."/>
            <person name="Sato S."/>
            <person name="Ralph S.A."/>
            <person name="Mann D.J."/>
            <person name="Xiong Z."/>
            <person name="Shallom S.J."/>
            <person name="Weidman J."/>
            <person name="Jiang L."/>
            <person name="Lynn J."/>
            <person name="Weaver B."/>
            <person name="Shoaibi A."/>
            <person name="Domingo A.R."/>
            <person name="Wasawo D."/>
            <person name="Crabtree J."/>
            <person name="Wortman J.R."/>
            <person name="Haas B."/>
            <person name="Angiuoli S.V."/>
            <person name="Creasy T.H."/>
            <person name="Lu C."/>
            <person name="Suh B."/>
            <person name="Silva J.C."/>
            <person name="Utterback T.R."/>
            <person name="Feldblyum T.V."/>
            <person name="Pertea M."/>
            <person name="Allen J."/>
            <person name="Nierman W.C."/>
            <person name="Taracha E.L.N."/>
            <person name="Salzberg S.L."/>
            <person name="White O.R."/>
            <person name="Fitzhugh H.A."/>
            <person name="Morzaria S."/>
            <person name="Venter J.C."/>
            <person name="Fraser C.M."/>
            <person name="Nene V."/>
        </authorList>
    </citation>
    <scope>NUCLEOTIDE SEQUENCE [LARGE SCALE GENOMIC DNA]</scope>
    <source>
        <strain evidence="2 3">Muguga</strain>
    </source>
</reference>
<dbReference type="Pfam" id="PF04385">
    <property type="entry name" value="FAINT"/>
    <property type="match status" value="1"/>
</dbReference>
<gene>
    <name evidence="2" type="ordered locus">TP02_0939</name>
</gene>
<dbReference type="VEuPathDB" id="PiroplasmaDB:TpMuguga_02g00939"/>
<dbReference type="AlphaFoldDB" id="Q4N3P9"/>
<dbReference type="InterPro" id="IPR007480">
    <property type="entry name" value="DUF529"/>
</dbReference>
<keyword evidence="1" id="KW-0732">Signal</keyword>
<accession>Q4N3P9</accession>
<dbReference type="EMBL" id="AAGK01000002">
    <property type="protein sequence ID" value="EAN33224.1"/>
    <property type="molecule type" value="Genomic_DNA"/>
</dbReference>
<organism evidence="2 3">
    <name type="scientific">Theileria parva</name>
    <name type="common">East coast fever infection agent</name>
    <dbReference type="NCBI Taxonomy" id="5875"/>
    <lineage>
        <taxon>Eukaryota</taxon>
        <taxon>Sar</taxon>
        <taxon>Alveolata</taxon>
        <taxon>Apicomplexa</taxon>
        <taxon>Aconoidasida</taxon>
        <taxon>Piroplasmida</taxon>
        <taxon>Theileriidae</taxon>
        <taxon>Theileria</taxon>
    </lineage>
</organism>
<evidence type="ECO:0008006" key="4">
    <source>
        <dbReference type="Google" id="ProtNLM"/>
    </source>
</evidence>
<sequence>MNYVLKLLFLAGLYIFVYINASEDIETLVSTHGDSESPTHYSEITLDASCGSSNEYLVVEDKKYGGQNFRTYTTTHSNIITTVNYKKFVVWKAEDGEHSKFVRIRKKSGKDRILVIETVRNGSNTTKTFTKTRGIYHELGTVALNINDKNKPDYTFTSTVKDNNGENTYTPKDNKKIGLVFLKSCCSSAQLFWKATGNWYCTKVTTTIQSGNLVKITLDTTDGSNTSEVVLIDQGGGIWVPDKTVYLDVKTKEDAPNCNYTSSITNNNGTYTYEPEEGFSIIKVSHGSGSDDLIWESSSDLFCIKVTGTVESDKTTKLNLVLKNSSNKEISKVFYPYGSSWIEGNAENNKDL</sequence>